<reference evidence="6 7" key="1">
    <citation type="submission" date="2016-11" db="EMBL/GenBank/DDBJ databases">
        <title>Complete Genome Sequence of Bradyrhizobium sp. strain J5, an isolated from soybean nodule in Hokkaido.</title>
        <authorList>
            <person name="Kanehara K."/>
        </authorList>
    </citation>
    <scope>NUCLEOTIDE SEQUENCE [LARGE SCALE GENOMIC DNA]</scope>
    <source>
        <strain evidence="6 7">J5</strain>
    </source>
</reference>
<evidence type="ECO:0000256" key="3">
    <source>
        <dbReference type="ARBA" id="ARBA00022801"/>
    </source>
</evidence>
<proteinExistence type="inferred from homology"/>
<name>A0A1L3FIC0_BRAJP</name>
<dbReference type="GO" id="GO:0046872">
    <property type="term" value="F:metal ion binding"/>
    <property type="evidence" value="ECO:0007669"/>
    <property type="project" value="UniProtKB-KW"/>
</dbReference>
<keyword evidence="2" id="KW-0479">Metal-binding</keyword>
<dbReference type="GO" id="GO:0016787">
    <property type="term" value="F:hydrolase activity"/>
    <property type="evidence" value="ECO:0007669"/>
    <property type="project" value="UniProtKB-KW"/>
</dbReference>
<dbReference type="PANTHER" id="PTHR42978">
    <property type="entry name" value="QUORUM-QUENCHING LACTONASE YTNP-RELATED-RELATED"/>
    <property type="match status" value="1"/>
</dbReference>
<dbReference type="SMART" id="SM00849">
    <property type="entry name" value="Lactamase_B"/>
    <property type="match status" value="1"/>
</dbReference>
<comment type="similarity">
    <text evidence="1">Belongs to the metallo-beta-lactamase superfamily.</text>
</comment>
<dbReference type="Proteomes" id="UP000181962">
    <property type="component" value="Chromosome"/>
</dbReference>
<evidence type="ECO:0000256" key="2">
    <source>
        <dbReference type="ARBA" id="ARBA00022723"/>
    </source>
</evidence>
<sequence>MNQTLVRLSVKALSQSANTLGCASGSWRIWSLSDGYVDLPAEFLKYPNDKVGRQTEPPQRDASLVRLSVNCFLFDRSGMDRVLIDCGAGGSWDPSMGHLAEAMAEADIDTSSITMIALTHAHGDHINGLLMPDGRRAFDGLRKIVIGEDAVEEFLAEPVLEQFRSLLAPINGGDRLADHLLAVDLPGHARGHMGYLLNTDEDDVLFCGDLIHVPAAQFARPELTWAYDDDDAVARATRIRLLRDAANAQTWLAGAHLGRPGIGRVVEDAKGYAFIPVA</sequence>
<dbReference type="RefSeq" id="WP_081369290.1">
    <property type="nucleotide sequence ID" value="NZ_CP017637.1"/>
</dbReference>
<dbReference type="EMBL" id="CP017637">
    <property type="protein sequence ID" value="APG13030.1"/>
    <property type="molecule type" value="Genomic_DNA"/>
</dbReference>
<dbReference type="InterPro" id="IPR051013">
    <property type="entry name" value="MBL_superfamily_lactonases"/>
</dbReference>
<feature type="domain" description="Metallo-beta-lactamase" evidence="5">
    <location>
        <begin position="68"/>
        <end position="256"/>
    </location>
</feature>
<dbReference type="OrthoDB" id="9803916at2"/>
<evidence type="ECO:0000259" key="5">
    <source>
        <dbReference type="SMART" id="SM00849"/>
    </source>
</evidence>
<dbReference type="CDD" id="cd07720">
    <property type="entry name" value="OPHC2-like_MBL-fold"/>
    <property type="match status" value="1"/>
</dbReference>
<dbReference type="InterPro" id="IPR001279">
    <property type="entry name" value="Metallo-B-lactamas"/>
</dbReference>
<evidence type="ECO:0000256" key="4">
    <source>
        <dbReference type="ARBA" id="ARBA00022833"/>
    </source>
</evidence>
<organism evidence="6 7">
    <name type="scientific">Bradyrhizobium japonicum</name>
    <dbReference type="NCBI Taxonomy" id="375"/>
    <lineage>
        <taxon>Bacteria</taxon>
        <taxon>Pseudomonadati</taxon>
        <taxon>Pseudomonadota</taxon>
        <taxon>Alphaproteobacteria</taxon>
        <taxon>Hyphomicrobiales</taxon>
        <taxon>Nitrobacteraceae</taxon>
        <taxon>Bradyrhizobium</taxon>
    </lineage>
</organism>
<gene>
    <name evidence="6" type="ORF">BKD09_32270</name>
</gene>
<dbReference type="SUPFAM" id="SSF56281">
    <property type="entry name" value="Metallo-hydrolase/oxidoreductase"/>
    <property type="match status" value="1"/>
</dbReference>
<protein>
    <recommendedName>
        <fullName evidence="5">Metallo-beta-lactamase domain-containing protein</fullName>
    </recommendedName>
</protein>
<dbReference type="AlphaFoldDB" id="A0A1L3FIC0"/>
<keyword evidence="4" id="KW-0862">Zinc</keyword>
<dbReference type="InterPro" id="IPR036866">
    <property type="entry name" value="RibonucZ/Hydroxyglut_hydro"/>
</dbReference>
<keyword evidence="3" id="KW-0378">Hydrolase</keyword>
<accession>A0A1L3FIC0</accession>
<dbReference type="PANTHER" id="PTHR42978:SF6">
    <property type="entry name" value="QUORUM-QUENCHING LACTONASE YTNP-RELATED"/>
    <property type="match status" value="1"/>
</dbReference>
<evidence type="ECO:0000313" key="6">
    <source>
        <dbReference type="EMBL" id="APG13030.1"/>
    </source>
</evidence>
<dbReference type="Gene3D" id="3.60.15.10">
    <property type="entry name" value="Ribonuclease Z/Hydroxyacylglutathione hydrolase-like"/>
    <property type="match status" value="1"/>
</dbReference>
<evidence type="ECO:0000313" key="7">
    <source>
        <dbReference type="Proteomes" id="UP000181962"/>
    </source>
</evidence>
<dbReference type="Pfam" id="PF00753">
    <property type="entry name" value="Lactamase_B"/>
    <property type="match status" value="1"/>
</dbReference>
<evidence type="ECO:0000256" key="1">
    <source>
        <dbReference type="ARBA" id="ARBA00007749"/>
    </source>
</evidence>